<feature type="compositionally biased region" description="Polar residues" evidence="1">
    <location>
        <begin position="48"/>
        <end position="89"/>
    </location>
</feature>
<dbReference type="Proteomes" id="UP001626550">
    <property type="component" value="Unassembled WGS sequence"/>
</dbReference>
<feature type="compositionally biased region" description="Low complexity" evidence="1">
    <location>
        <begin position="101"/>
        <end position="116"/>
    </location>
</feature>
<name>A0ABD2PMD5_9PLAT</name>
<sequence>MKLGMLQEASTANFSSGSAIGRIQRILGGYNKSKKGQTAARRQGIGQYYNQDSDTESASQAERSSLLSVDASRTSYHCVQVTSPKQQQPRAIETESLAQMQTSQGSGDGLSSLSTLEENSVTTSFDDTNNAPVWELRSIERKQRRQLGR</sequence>
<comment type="caution">
    <text evidence="2">The sequence shown here is derived from an EMBL/GenBank/DDBJ whole genome shotgun (WGS) entry which is preliminary data.</text>
</comment>
<reference evidence="2 3" key="1">
    <citation type="submission" date="2024-11" db="EMBL/GenBank/DDBJ databases">
        <title>Adaptive evolution of stress response genes in parasites aligns with host niche diversity.</title>
        <authorList>
            <person name="Hahn C."/>
            <person name="Resl P."/>
        </authorList>
    </citation>
    <scope>NUCLEOTIDE SEQUENCE [LARGE SCALE GENOMIC DNA]</scope>
    <source>
        <strain evidence="2">EGGRZ-B1_66</strain>
        <tissue evidence="2">Body</tissue>
    </source>
</reference>
<evidence type="ECO:0000313" key="2">
    <source>
        <dbReference type="EMBL" id="KAL3308693.1"/>
    </source>
</evidence>
<feature type="compositionally biased region" description="Polar residues" evidence="1">
    <location>
        <begin position="117"/>
        <end position="131"/>
    </location>
</feature>
<feature type="region of interest" description="Disordered" evidence="1">
    <location>
        <begin position="31"/>
        <end position="149"/>
    </location>
</feature>
<evidence type="ECO:0000256" key="1">
    <source>
        <dbReference type="SAM" id="MobiDB-lite"/>
    </source>
</evidence>
<evidence type="ECO:0000313" key="3">
    <source>
        <dbReference type="Proteomes" id="UP001626550"/>
    </source>
</evidence>
<dbReference type="AlphaFoldDB" id="A0ABD2PMD5"/>
<dbReference type="EMBL" id="JBJKFK010004852">
    <property type="protein sequence ID" value="KAL3308693.1"/>
    <property type="molecule type" value="Genomic_DNA"/>
</dbReference>
<protein>
    <submittedName>
        <fullName evidence="2">Uncharacterized protein</fullName>
    </submittedName>
</protein>
<accession>A0ABD2PMD5</accession>
<keyword evidence="3" id="KW-1185">Reference proteome</keyword>
<proteinExistence type="predicted"/>
<organism evidence="2 3">
    <name type="scientific">Cichlidogyrus casuarinus</name>
    <dbReference type="NCBI Taxonomy" id="1844966"/>
    <lineage>
        <taxon>Eukaryota</taxon>
        <taxon>Metazoa</taxon>
        <taxon>Spiralia</taxon>
        <taxon>Lophotrochozoa</taxon>
        <taxon>Platyhelminthes</taxon>
        <taxon>Monogenea</taxon>
        <taxon>Monopisthocotylea</taxon>
        <taxon>Dactylogyridea</taxon>
        <taxon>Ancyrocephalidae</taxon>
        <taxon>Cichlidogyrus</taxon>
    </lineage>
</organism>
<gene>
    <name evidence="2" type="ORF">Ciccas_012772</name>
</gene>